<sequence>MQACREAMKDLEVTGQPNPHGVLFPARNGSLRNPNNSGRVWRAARGDNYAWVTPRTFRRVVATVIDNAYGDPERAARQLGNTEAVAKTHHIDVPETSPDNRAVLEQWARGAGPKA</sequence>
<accession>A0ABW6TNP5</accession>
<dbReference type="RefSeq" id="WP_387132688.1">
    <property type="nucleotide sequence ID" value="NZ_JBIATK010000017.1"/>
</dbReference>
<dbReference type="SUPFAM" id="SSF56349">
    <property type="entry name" value="DNA breaking-rejoining enzymes"/>
    <property type="match status" value="1"/>
</dbReference>
<name>A0ABW6TNP5_9NOCA</name>
<evidence type="ECO:0000313" key="4">
    <source>
        <dbReference type="Proteomes" id="UP001602089"/>
    </source>
</evidence>
<feature type="compositionally biased region" description="Basic and acidic residues" evidence="2">
    <location>
        <begin position="1"/>
        <end position="12"/>
    </location>
</feature>
<protein>
    <submittedName>
        <fullName evidence="3">Uncharacterized protein</fullName>
    </submittedName>
</protein>
<feature type="region of interest" description="Disordered" evidence="2">
    <location>
        <begin position="1"/>
        <end position="30"/>
    </location>
</feature>
<comment type="caution">
    <text evidence="3">The sequence shown here is derived from an EMBL/GenBank/DDBJ whole genome shotgun (WGS) entry which is preliminary data.</text>
</comment>
<dbReference type="Proteomes" id="UP001602089">
    <property type="component" value="Unassembled WGS sequence"/>
</dbReference>
<evidence type="ECO:0000256" key="2">
    <source>
        <dbReference type="SAM" id="MobiDB-lite"/>
    </source>
</evidence>
<reference evidence="3 4" key="1">
    <citation type="submission" date="2024-10" db="EMBL/GenBank/DDBJ databases">
        <title>The Natural Products Discovery Center: Release of the First 8490 Sequenced Strains for Exploring Actinobacteria Biosynthetic Diversity.</title>
        <authorList>
            <person name="Kalkreuter E."/>
            <person name="Kautsar S.A."/>
            <person name="Yang D."/>
            <person name="Bader C.D."/>
            <person name="Teijaro C.N."/>
            <person name="Fluegel L."/>
            <person name="Davis C.M."/>
            <person name="Simpson J.R."/>
            <person name="Lauterbach L."/>
            <person name="Steele A.D."/>
            <person name="Gui C."/>
            <person name="Meng S."/>
            <person name="Li G."/>
            <person name="Viehrig K."/>
            <person name="Ye F."/>
            <person name="Su P."/>
            <person name="Kiefer A.F."/>
            <person name="Nichols A."/>
            <person name="Cepeda A.J."/>
            <person name="Yan W."/>
            <person name="Fan B."/>
            <person name="Jiang Y."/>
            <person name="Adhikari A."/>
            <person name="Zheng C.-J."/>
            <person name="Schuster L."/>
            <person name="Cowan T.M."/>
            <person name="Smanski M.J."/>
            <person name="Chevrette M.G."/>
            <person name="De Carvalho L.P.S."/>
            <person name="Shen B."/>
        </authorList>
    </citation>
    <scope>NUCLEOTIDE SEQUENCE [LARGE SCALE GENOMIC DNA]</scope>
    <source>
        <strain evidence="3 4">NPDC001867</strain>
    </source>
</reference>
<dbReference type="InterPro" id="IPR011010">
    <property type="entry name" value="DNA_brk_join_enz"/>
</dbReference>
<keyword evidence="1" id="KW-0233">DNA recombination</keyword>
<dbReference type="EMBL" id="JBIATK010000017">
    <property type="protein sequence ID" value="MFF4027737.1"/>
    <property type="molecule type" value="Genomic_DNA"/>
</dbReference>
<organism evidence="3 4">
    <name type="scientific">Nocardia elegans</name>
    <dbReference type="NCBI Taxonomy" id="300029"/>
    <lineage>
        <taxon>Bacteria</taxon>
        <taxon>Bacillati</taxon>
        <taxon>Actinomycetota</taxon>
        <taxon>Actinomycetes</taxon>
        <taxon>Mycobacteriales</taxon>
        <taxon>Nocardiaceae</taxon>
        <taxon>Nocardia</taxon>
    </lineage>
</organism>
<keyword evidence="4" id="KW-1185">Reference proteome</keyword>
<proteinExistence type="predicted"/>
<evidence type="ECO:0000313" key="3">
    <source>
        <dbReference type="EMBL" id="MFF4027737.1"/>
    </source>
</evidence>
<gene>
    <name evidence="3" type="ORF">ACFYY5_33320</name>
</gene>
<dbReference type="InterPro" id="IPR013762">
    <property type="entry name" value="Integrase-like_cat_sf"/>
</dbReference>
<evidence type="ECO:0000256" key="1">
    <source>
        <dbReference type="ARBA" id="ARBA00023172"/>
    </source>
</evidence>
<dbReference type="Gene3D" id="1.10.443.10">
    <property type="entry name" value="Intergrase catalytic core"/>
    <property type="match status" value="1"/>
</dbReference>